<organism evidence="2 3">
    <name type="scientific">Cellvibrio japonicus (strain Ueda107)</name>
    <name type="common">Pseudomonas fluorescens subsp. cellulosa</name>
    <dbReference type="NCBI Taxonomy" id="498211"/>
    <lineage>
        <taxon>Bacteria</taxon>
        <taxon>Pseudomonadati</taxon>
        <taxon>Pseudomonadota</taxon>
        <taxon>Gammaproteobacteria</taxon>
        <taxon>Cellvibrionales</taxon>
        <taxon>Cellvibrionaceae</taxon>
        <taxon>Cellvibrio</taxon>
    </lineage>
</organism>
<dbReference type="Proteomes" id="UP000001036">
    <property type="component" value="Chromosome"/>
</dbReference>
<evidence type="ECO:0000313" key="3">
    <source>
        <dbReference type="Proteomes" id="UP000001036"/>
    </source>
</evidence>
<accession>B3PL22</accession>
<feature type="signal peptide" evidence="1">
    <location>
        <begin position="1"/>
        <end position="20"/>
    </location>
</feature>
<dbReference type="RefSeq" id="WP_012488132.1">
    <property type="nucleotide sequence ID" value="NC_010995.1"/>
</dbReference>
<name>B3PL22_CELJU</name>
<dbReference type="OrthoDB" id="5943at2"/>
<dbReference type="EMBL" id="CP000934">
    <property type="protein sequence ID" value="ACE86126.1"/>
    <property type="molecule type" value="Genomic_DNA"/>
</dbReference>
<gene>
    <name evidence="2" type="ordered locus">CJA_2536</name>
</gene>
<dbReference type="AlphaFoldDB" id="B3PL22"/>
<proteinExistence type="predicted"/>
<dbReference type="HOGENOM" id="CLU_079897_0_0_6"/>
<protein>
    <submittedName>
        <fullName evidence="2">Uncharacterized protein</fullName>
    </submittedName>
</protein>
<keyword evidence="3" id="KW-1185">Reference proteome</keyword>
<dbReference type="Pfam" id="PF10670">
    <property type="entry name" value="DUF4198"/>
    <property type="match status" value="1"/>
</dbReference>
<feature type="chain" id="PRO_5002796660" evidence="1">
    <location>
        <begin position="21"/>
        <end position="272"/>
    </location>
</feature>
<keyword evidence="1" id="KW-0732">Signal</keyword>
<dbReference type="STRING" id="498211.CJA_2536"/>
<evidence type="ECO:0000313" key="2">
    <source>
        <dbReference type="EMBL" id="ACE86126.1"/>
    </source>
</evidence>
<dbReference type="InterPro" id="IPR019613">
    <property type="entry name" value="DUF4198"/>
</dbReference>
<sequence>MKMKLLTVAALLAVSVSAQAHRAWILPAATVLSSDDPWVTFDAAISNDIFHTDYHAMNINSLQVAGPDGTTVEIQNAHSGKYRTTFDLNLKQRGTYKVFTANNGLSARWETEDGERKFWPGRGETPKPGDFEKAVPKKAKNLEVSQFSRRMETFVTAGEPSKDVLKPTNQGLELVPVTHPNDLFAGESAQFKLLIDGKPAVGAKVEIIPGGMRYRNDQASINVETGKDGAFSITWPQAGMYWLSASYRDNKAKKPATSRSGSYVATFEVLPE</sequence>
<dbReference type="KEGG" id="cja:CJA_2536"/>
<dbReference type="eggNOG" id="COG5266">
    <property type="taxonomic scope" value="Bacteria"/>
</dbReference>
<evidence type="ECO:0000256" key="1">
    <source>
        <dbReference type="SAM" id="SignalP"/>
    </source>
</evidence>
<reference evidence="2 3" key="1">
    <citation type="journal article" date="2008" name="J. Bacteriol.">
        <title>Insights into plant cell wall degradation from the genome sequence of the soil bacterium Cellvibrio japonicus.</title>
        <authorList>
            <person name="Deboy R.T."/>
            <person name="Mongodin E.F."/>
            <person name="Fouts D.E."/>
            <person name="Tailford L.E."/>
            <person name="Khouri H."/>
            <person name="Emerson J.B."/>
            <person name="Mohamoud Y."/>
            <person name="Watkins K."/>
            <person name="Henrissat B."/>
            <person name="Gilbert H.J."/>
            <person name="Nelson K.E."/>
        </authorList>
    </citation>
    <scope>NUCLEOTIDE SEQUENCE [LARGE SCALE GENOMIC DNA]</scope>
    <source>
        <strain evidence="2 3">Ueda107</strain>
    </source>
</reference>